<feature type="domain" description="Pyruvate kinase barrel" evidence="12">
    <location>
        <begin position="360"/>
        <end position="573"/>
    </location>
</feature>
<evidence type="ECO:0000313" key="14">
    <source>
        <dbReference type="Proteomes" id="UP000198964"/>
    </source>
</evidence>
<comment type="similarity">
    <text evidence="2">Belongs to the pyruvate kinase family.</text>
</comment>
<sequence length="621" mass="69957">MYQPQKLETIAQEISLILEKAIAMEKEYAQELRQVHPVYAKSAKNLIHYLAFRNFDVDHLQNKLRELSLPSLSNIESHVVHSLLNIKTIINHLQGKQVVEKIPGVLTIPQSKSLLTKNTKMLLGSKSKNRRTRIMVTLPGIAAKHPQFIKRLLKLGMNSSRINCAHDNPEVWEKMIEQVKNACPAKQRKCKIMMDLAGPKLRTGQMQPGPQVVHIKPKRNALGRVTKPAQVWLAPPGINPPEGLVKAILPINEEYFEQLKKSDILSFEDTRGKKREIIIDNKLDEGRIGLSYDSAFVETGAVLTLQKEQKGNTINLKVGELLPVEEAIILHPGDPLILHKNPRNGEPASYSSRGKLVRPAHISCTLPEVFKDVKVGNPIFFDDGKIEGIIKKAHAEELHIEIIHAKTNGTRLRSDKGINLPESDLKIRGLTNKDREDLRFVCKHADAVNLSFVNDQQDVQDLLDVFQSLNQQVGIILKIETQKGFKNLPSILLKAMQTYPIGVMIARGDLAIETGWKNFASIQEEILRICEAAHIPDIWATQVLESLAKKGVPTRSEITDAAMAQRAECVMLNKGAYIEKAVKMLDRILQRMQHFNKKKETLLPRLNEANQLQLSHDSYNS</sequence>
<evidence type="ECO:0000256" key="5">
    <source>
        <dbReference type="ARBA" id="ARBA00022723"/>
    </source>
</evidence>
<dbReference type="GO" id="GO:0030955">
    <property type="term" value="F:potassium ion binding"/>
    <property type="evidence" value="ECO:0007669"/>
    <property type="project" value="InterPro"/>
</dbReference>
<evidence type="ECO:0000256" key="9">
    <source>
        <dbReference type="ARBA" id="ARBA00022842"/>
    </source>
</evidence>
<organism evidence="13 14">
    <name type="scientific">Sunxiuqinia elliptica</name>
    <dbReference type="NCBI Taxonomy" id="655355"/>
    <lineage>
        <taxon>Bacteria</taxon>
        <taxon>Pseudomonadati</taxon>
        <taxon>Bacteroidota</taxon>
        <taxon>Bacteroidia</taxon>
        <taxon>Marinilabiliales</taxon>
        <taxon>Prolixibacteraceae</taxon>
        <taxon>Sunxiuqinia</taxon>
    </lineage>
</organism>
<evidence type="ECO:0000256" key="10">
    <source>
        <dbReference type="ARBA" id="ARBA00023152"/>
    </source>
</evidence>
<evidence type="ECO:0000256" key="3">
    <source>
        <dbReference type="ARBA" id="ARBA00012142"/>
    </source>
</evidence>
<dbReference type="Pfam" id="PF00224">
    <property type="entry name" value="PK"/>
    <property type="match status" value="2"/>
</dbReference>
<evidence type="ECO:0000256" key="4">
    <source>
        <dbReference type="ARBA" id="ARBA00022679"/>
    </source>
</evidence>
<dbReference type="RefSeq" id="WP_093918834.1">
    <property type="nucleotide sequence ID" value="NZ_FONW01000002.1"/>
</dbReference>
<dbReference type="GO" id="GO:0016301">
    <property type="term" value="F:kinase activity"/>
    <property type="evidence" value="ECO:0007669"/>
    <property type="project" value="UniProtKB-KW"/>
</dbReference>
<dbReference type="PANTHER" id="PTHR11817">
    <property type="entry name" value="PYRUVATE KINASE"/>
    <property type="match status" value="1"/>
</dbReference>
<keyword evidence="9" id="KW-0460">Magnesium</keyword>
<dbReference type="UniPathway" id="UPA00109">
    <property type="reaction ID" value="UER00188"/>
</dbReference>
<evidence type="ECO:0000256" key="7">
    <source>
        <dbReference type="ARBA" id="ARBA00022777"/>
    </source>
</evidence>
<keyword evidence="4" id="KW-0808">Transferase</keyword>
<keyword evidence="14" id="KW-1185">Reference proteome</keyword>
<dbReference type="EC" id="2.7.1.40" evidence="3"/>
<dbReference type="InterPro" id="IPR011037">
    <property type="entry name" value="Pyrv_Knase-like_insert_dom_sf"/>
</dbReference>
<keyword evidence="11 13" id="KW-0670">Pyruvate</keyword>
<proteinExistence type="inferred from homology"/>
<feature type="domain" description="Pyruvate kinase barrel" evidence="12">
    <location>
        <begin position="130"/>
        <end position="217"/>
    </location>
</feature>
<comment type="pathway">
    <text evidence="1">Carbohydrate degradation; glycolysis; pyruvate from D-glyceraldehyde 3-phosphate: step 5/5.</text>
</comment>
<dbReference type="NCBIfam" id="NF011314">
    <property type="entry name" value="PRK14725.1"/>
    <property type="match status" value="1"/>
</dbReference>
<dbReference type="InterPro" id="IPR015813">
    <property type="entry name" value="Pyrv/PenolPyrv_kinase-like_dom"/>
</dbReference>
<keyword evidence="7 13" id="KW-0418">Kinase</keyword>
<evidence type="ECO:0000256" key="8">
    <source>
        <dbReference type="ARBA" id="ARBA00022840"/>
    </source>
</evidence>
<evidence type="ECO:0000313" key="13">
    <source>
        <dbReference type="EMBL" id="SFE93986.1"/>
    </source>
</evidence>
<name>A0A1I2ENB1_9BACT</name>
<dbReference type="Proteomes" id="UP000198964">
    <property type="component" value="Unassembled WGS sequence"/>
</dbReference>
<protein>
    <recommendedName>
        <fullName evidence="3">pyruvate kinase</fullName>
        <ecNumber evidence="3">2.7.1.40</ecNumber>
    </recommendedName>
</protein>
<gene>
    <name evidence="13" type="ORF">SAMN05216283_102153</name>
</gene>
<dbReference type="EMBL" id="FONW01000002">
    <property type="protein sequence ID" value="SFE93986.1"/>
    <property type="molecule type" value="Genomic_DNA"/>
</dbReference>
<reference evidence="13 14" key="1">
    <citation type="submission" date="2016-10" db="EMBL/GenBank/DDBJ databases">
        <authorList>
            <person name="de Groot N.N."/>
        </authorList>
    </citation>
    <scope>NUCLEOTIDE SEQUENCE [LARGE SCALE GENOMIC DNA]</scope>
    <source>
        <strain evidence="13 14">CGMCC 1.9156</strain>
    </source>
</reference>
<dbReference type="Gene3D" id="2.40.33.10">
    <property type="entry name" value="PK beta-barrel domain-like"/>
    <property type="match status" value="2"/>
</dbReference>
<evidence type="ECO:0000259" key="12">
    <source>
        <dbReference type="Pfam" id="PF00224"/>
    </source>
</evidence>
<accession>A0A1I2ENB1</accession>
<evidence type="ECO:0000256" key="2">
    <source>
        <dbReference type="ARBA" id="ARBA00008663"/>
    </source>
</evidence>
<dbReference type="Gene3D" id="3.20.20.60">
    <property type="entry name" value="Phosphoenolpyruvate-binding domains"/>
    <property type="match status" value="2"/>
</dbReference>
<evidence type="ECO:0000256" key="1">
    <source>
        <dbReference type="ARBA" id="ARBA00004997"/>
    </source>
</evidence>
<dbReference type="InterPro" id="IPR015806">
    <property type="entry name" value="Pyrv_Knase_insert_dom_sf"/>
</dbReference>
<evidence type="ECO:0000256" key="6">
    <source>
        <dbReference type="ARBA" id="ARBA00022741"/>
    </source>
</evidence>
<dbReference type="SUPFAM" id="SSF50800">
    <property type="entry name" value="PK beta-barrel domain-like"/>
    <property type="match status" value="1"/>
</dbReference>
<dbReference type="GO" id="GO:0004743">
    <property type="term" value="F:pyruvate kinase activity"/>
    <property type="evidence" value="ECO:0007669"/>
    <property type="project" value="UniProtKB-EC"/>
</dbReference>
<dbReference type="AlphaFoldDB" id="A0A1I2ENB1"/>
<keyword evidence="10" id="KW-0324">Glycolysis</keyword>
<dbReference type="InterPro" id="IPR015793">
    <property type="entry name" value="Pyrv_Knase_brl"/>
</dbReference>
<dbReference type="GO" id="GO:0005524">
    <property type="term" value="F:ATP binding"/>
    <property type="evidence" value="ECO:0007669"/>
    <property type="project" value="UniProtKB-KW"/>
</dbReference>
<dbReference type="SUPFAM" id="SSF51621">
    <property type="entry name" value="Phosphoenolpyruvate/pyruvate domain"/>
    <property type="match status" value="1"/>
</dbReference>
<keyword evidence="6" id="KW-0547">Nucleotide-binding</keyword>
<dbReference type="InterPro" id="IPR040442">
    <property type="entry name" value="Pyrv_kinase-like_dom_sf"/>
</dbReference>
<dbReference type="GO" id="GO:0000287">
    <property type="term" value="F:magnesium ion binding"/>
    <property type="evidence" value="ECO:0007669"/>
    <property type="project" value="InterPro"/>
</dbReference>
<evidence type="ECO:0000256" key="11">
    <source>
        <dbReference type="ARBA" id="ARBA00023317"/>
    </source>
</evidence>
<dbReference type="STRING" id="655355.SAMN05216283_102153"/>
<keyword evidence="5" id="KW-0479">Metal-binding</keyword>
<keyword evidence="8" id="KW-0067">ATP-binding</keyword>
<dbReference type="InterPro" id="IPR001697">
    <property type="entry name" value="Pyr_Knase"/>
</dbReference>